<dbReference type="InterPro" id="IPR000326">
    <property type="entry name" value="PAP2/HPO"/>
</dbReference>
<keyword evidence="1" id="KW-0472">Membrane</keyword>
<feature type="transmembrane region" description="Helical" evidence="1">
    <location>
        <begin position="131"/>
        <end position="151"/>
    </location>
</feature>
<feature type="transmembrane region" description="Helical" evidence="1">
    <location>
        <begin position="157"/>
        <end position="175"/>
    </location>
</feature>
<dbReference type="InterPro" id="IPR036938">
    <property type="entry name" value="PAP2/HPO_sf"/>
</dbReference>
<dbReference type="Proteomes" id="UP000176914">
    <property type="component" value="Unassembled WGS sequence"/>
</dbReference>
<feature type="domain" description="Phosphatidic acid phosphatase type 2/haloperoxidase" evidence="2">
    <location>
        <begin position="61"/>
        <end position="172"/>
    </location>
</feature>
<protein>
    <recommendedName>
        <fullName evidence="2">Phosphatidic acid phosphatase type 2/haloperoxidase domain-containing protein</fullName>
    </recommendedName>
</protein>
<evidence type="ECO:0000313" key="4">
    <source>
        <dbReference type="Proteomes" id="UP000176914"/>
    </source>
</evidence>
<proteinExistence type="predicted"/>
<evidence type="ECO:0000256" key="1">
    <source>
        <dbReference type="SAM" id="Phobius"/>
    </source>
</evidence>
<dbReference type="PANTHER" id="PTHR14969">
    <property type="entry name" value="SPHINGOSINE-1-PHOSPHATE PHOSPHOHYDROLASE"/>
    <property type="match status" value="1"/>
</dbReference>
<comment type="caution">
    <text evidence="3">The sequence shown here is derived from an EMBL/GenBank/DDBJ whole genome shotgun (WGS) entry which is preliminary data.</text>
</comment>
<accession>A0A1F6EAT7</accession>
<evidence type="ECO:0000313" key="3">
    <source>
        <dbReference type="EMBL" id="OGG70789.1"/>
    </source>
</evidence>
<dbReference type="PANTHER" id="PTHR14969:SF13">
    <property type="entry name" value="AT30094P"/>
    <property type="match status" value="1"/>
</dbReference>
<dbReference type="CDD" id="cd03392">
    <property type="entry name" value="PAP2_like_2"/>
    <property type="match status" value="1"/>
</dbReference>
<dbReference type="Pfam" id="PF01569">
    <property type="entry name" value="PAP2"/>
    <property type="match status" value="1"/>
</dbReference>
<feature type="transmembrane region" description="Helical" evidence="1">
    <location>
        <begin position="97"/>
        <end position="119"/>
    </location>
</feature>
<dbReference type="Gene3D" id="1.20.144.10">
    <property type="entry name" value="Phosphatidic acid phosphatase type 2/haloperoxidase"/>
    <property type="match status" value="2"/>
</dbReference>
<name>A0A1F6EAT7_9BACT</name>
<evidence type="ECO:0000259" key="2">
    <source>
        <dbReference type="SMART" id="SM00014"/>
    </source>
</evidence>
<organism evidence="3 4">
    <name type="scientific">Candidatus Kaiserbacteria bacterium RIFCSPHIGHO2_02_FULL_55_25</name>
    <dbReference type="NCBI Taxonomy" id="1798498"/>
    <lineage>
        <taxon>Bacteria</taxon>
        <taxon>Candidatus Kaiseribacteriota</taxon>
    </lineage>
</organism>
<keyword evidence="1" id="KW-1133">Transmembrane helix</keyword>
<keyword evidence="1" id="KW-0812">Transmembrane</keyword>
<gene>
    <name evidence="3" type="ORF">A3C20_04700</name>
</gene>
<dbReference type="EMBL" id="MFLL01000001">
    <property type="protein sequence ID" value="OGG70789.1"/>
    <property type="molecule type" value="Genomic_DNA"/>
</dbReference>
<feature type="transmembrane region" description="Helical" evidence="1">
    <location>
        <begin position="25"/>
        <end position="52"/>
    </location>
</feature>
<sequence>MMNALASLDLNIVYALSSIRTPVGVSMFSLITDLGGAVVVIPVALFVCAMLWYRKELPYAIGLIAAVLGGEVVKDSIKELVMRARPPVELHAIVEDGWSFPSGHATAALALYGFLIYATWKFSPASWRMPLTILFSAIILFVGFSRLYLGVHYTSDVVAGFALGALFLWFGVLIGKRLSGSGGARG</sequence>
<reference evidence="3 4" key="1">
    <citation type="journal article" date="2016" name="Nat. Commun.">
        <title>Thousands of microbial genomes shed light on interconnected biogeochemical processes in an aquifer system.</title>
        <authorList>
            <person name="Anantharaman K."/>
            <person name="Brown C.T."/>
            <person name="Hug L.A."/>
            <person name="Sharon I."/>
            <person name="Castelle C.J."/>
            <person name="Probst A.J."/>
            <person name="Thomas B.C."/>
            <person name="Singh A."/>
            <person name="Wilkins M.J."/>
            <person name="Karaoz U."/>
            <person name="Brodie E.L."/>
            <person name="Williams K.H."/>
            <person name="Hubbard S.S."/>
            <person name="Banfield J.F."/>
        </authorList>
    </citation>
    <scope>NUCLEOTIDE SEQUENCE [LARGE SCALE GENOMIC DNA]</scope>
</reference>
<dbReference type="SUPFAM" id="SSF48317">
    <property type="entry name" value="Acid phosphatase/Vanadium-dependent haloperoxidase"/>
    <property type="match status" value="1"/>
</dbReference>
<dbReference type="SMART" id="SM00014">
    <property type="entry name" value="acidPPc"/>
    <property type="match status" value="1"/>
</dbReference>
<dbReference type="AlphaFoldDB" id="A0A1F6EAT7"/>